<dbReference type="GO" id="GO:0004984">
    <property type="term" value="F:olfactory receptor activity"/>
    <property type="evidence" value="ECO:0007669"/>
    <property type="project" value="InterPro"/>
</dbReference>
<keyword evidence="9 10" id="KW-0807">Transducer</keyword>
<feature type="transmembrane region" description="Helical" evidence="10">
    <location>
        <begin position="132"/>
        <end position="153"/>
    </location>
</feature>
<keyword evidence="6 10" id="KW-1133">Transmembrane helix</keyword>
<evidence type="ECO:0000256" key="9">
    <source>
        <dbReference type="ARBA" id="ARBA00023224"/>
    </source>
</evidence>
<evidence type="ECO:0000256" key="6">
    <source>
        <dbReference type="ARBA" id="ARBA00022989"/>
    </source>
</evidence>
<keyword evidence="2" id="KW-1003">Cell membrane</keyword>
<comment type="caution">
    <text evidence="10">Lacks conserved residue(s) required for the propagation of feature annotation.</text>
</comment>
<organism evidence="11 12">
    <name type="scientific">Temnothorax curvispinosus</name>
    <dbReference type="NCBI Taxonomy" id="300111"/>
    <lineage>
        <taxon>Eukaryota</taxon>
        <taxon>Metazoa</taxon>
        <taxon>Ecdysozoa</taxon>
        <taxon>Arthropoda</taxon>
        <taxon>Hexapoda</taxon>
        <taxon>Insecta</taxon>
        <taxon>Pterygota</taxon>
        <taxon>Neoptera</taxon>
        <taxon>Endopterygota</taxon>
        <taxon>Hymenoptera</taxon>
        <taxon>Apocrita</taxon>
        <taxon>Aculeata</taxon>
        <taxon>Formicoidea</taxon>
        <taxon>Formicidae</taxon>
        <taxon>Myrmicinae</taxon>
        <taxon>Temnothorax</taxon>
    </lineage>
</organism>
<sequence>MNNKELQAYRAYQRYLRTLLTMCGCWYMPTKSGKCMHFWIVGVLLVIICYAIVNLHMCYIHRHNLVIMMKCVGIAITSFSAILKIGTFLHNQESLINYHWTLNDLFEKELLRDEKIRTIMFSSLPTIYTLTYTYSAIMLTMILAFFTPAYLSIIHGLYRFHSNTNYSLPITKGYGYFWTVPHNYLYHFHLLFETGGASFSAITACCMDSAFGFYIYQFASIIHAMTFKLTNPLPTESFSDVLKSCVAKHQKLLPCRHTLEHIYGPIVFWHIVTNAVLLCALIYEGMSFSDFNIFNIGVTVTWATIKLLQTFTYAWYGTLLTNASEDFRKGIYFGEWPNSNLDHHVRTNVIIMMMQKPMTINAVFSLVDMNMFTNFVNTTGSYFFLLQSISNKGE</sequence>
<evidence type="ECO:0000256" key="2">
    <source>
        <dbReference type="ARBA" id="ARBA00022475"/>
    </source>
</evidence>
<keyword evidence="3 10" id="KW-0716">Sensory transduction</keyword>
<evidence type="ECO:0000256" key="3">
    <source>
        <dbReference type="ARBA" id="ARBA00022606"/>
    </source>
</evidence>
<comment type="similarity">
    <text evidence="10">Belongs to the insect chemoreceptor superfamily. Heteromeric odorant receptor channel (TC 1.A.69) family.</text>
</comment>
<evidence type="ECO:0000313" key="12">
    <source>
        <dbReference type="RefSeq" id="XP_024880603.1"/>
    </source>
</evidence>
<dbReference type="Proteomes" id="UP000504618">
    <property type="component" value="Unplaced"/>
</dbReference>
<feature type="transmembrane region" description="Helical" evidence="10">
    <location>
        <begin position="36"/>
        <end position="53"/>
    </location>
</feature>
<gene>
    <name evidence="12" type="primary">LOC112460232</name>
</gene>
<dbReference type="GeneID" id="112460232"/>
<protein>
    <recommendedName>
        <fullName evidence="10">Odorant receptor</fullName>
    </recommendedName>
</protein>
<evidence type="ECO:0000256" key="5">
    <source>
        <dbReference type="ARBA" id="ARBA00022725"/>
    </source>
</evidence>
<dbReference type="OrthoDB" id="7548151at2759"/>
<accession>A0A6J1QFL8</accession>
<dbReference type="GO" id="GO:0007165">
    <property type="term" value="P:signal transduction"/>
    <property type="evidence" value="ECO:0007669"/>
    <property type="project" value="UniProtKB-KW"/>
</dbReference>
<feature type="transmembrane region" description="Helical" evidence="10">
    <location>
        <begin position="262"/>
        <end position="283"/>
    </location>
</feature>
<evidence type="ECO:0000313" key="11">
    <source>
        <dbReference type="Proteomes" id="UP000504618"/>
    </source>
</evidence>
<dbReference type="PANTHER" id="PTHR21137:SF35">
    <property type="entry name" value="ODORANT RECEPTOR 19A-RELATED"/>
    <property type="match status" value="1"/>
</dbReference>
<evidence type="ECO:0000256" key="7">
    <source>
        <dbReference type="ARBA" id="ARBA00023136"/>
    </source>
</evidence>
<name>A0A6J1QFL8_9HYME</name>
<dbReference type="RefSeq" id="XP_024880603.1">
    <property type="nucleotide sequence ID" value="XM_025024835.1"/>
</dbReference>
<evidence type="ECO:0000256" key="4">
    <source>
        <dbReference type="ARBA" id="ARBA00022692"/>
    </source>
</evidence>
<dbReference type="GO" id="GO:0005549">
    <property type="term" value="F:odorant binding"/>
    <property type="evidence" value="ECO:0007669"/>
    <property type="project" value="InterPro"/>
</dbReference>
<proteinExistence type="inferred from homology"/>
<dbReference type="PANTHER" id="PTHR21137">
    <property type="entry name" value="ODORANT RECEPTOR"/>
    <property type="match status" value="1"/>
</dbReference>
<reference evidence="12" key="1">
    <citation type="submission" date="2025-08" db="UniProtKB">
        <authorList>
            <consortium name="RefSeq"/>
        </authorList>
    </citation>
    <scope>IDENTIFICATION</scope>
    <source>
        <tissue evidence="12">Whole body</tissue>
    </source>
</reference>
<keyword evidence="8 10" id="KW-0675">Receptor</keyword>
<keyword evidence="5 10" id="KW-0552">Olfaction</keyword>
<feature type="transmembrane region" description="Helical" evidence="10">
    <location>
        <begin position="65"/>
        <end position="85"/>
    </location>
</feature>
<evidence type="ECO:0000256" key="8">
    <source>
        <dbReference type="ARBA" id="ARBA00023170"/>
    </source>
</evidence>
<evidence type="ECO:0000256" key="1">
    <source>
        <dbReference type="ARBA" id="ARBA00004651"/>
    </source>
</evidence>
<dbReference type="InterPro" id="IPR004117">
    <property type="entry name" value="7tm6_olfct_rcpt"/>
</dbReference>
<keyword evidence="4 10" id="KW-0812">Transmembrane</keyword>
<evidence type="ECO:0000256" key="10">
    <source>
        <dbReference type="RuleBase" id="RU351113"/>
    </source>
</evidence>
<dbReference type="GO" id="GO:0005886">
    <property type="term" value="C:plasma membrane"/>
    <property type="evidence" value="ECO:0007669"/>
    <property type="project" value="UniProtKB-SubCell"/>
</dbReference>
<dbReference type="AlphaFoldDB" id="A0A6J1QFL8"/>
<keyword evidence="11" id="KW-1185">Reference proteome</keyword>
<keyword evidence="7 10" id="KW-0472">Membrane</keyword>
<comment type="subcellular location">
    <subcellularLocation>
        <location evidence="1 10">Cell membrane</location>
        <topology evidence="1 10">Multi-pass membrane protein</topology>
    </subcellularLocation>
</comment>
<dbReference type="Pfam" id="PF02949">
    <property type="entry name" value="7tm_6"/>
    <property type="match status" value="1"/>
</dbReference>